<name>A0A4R2MV38_9PAST</name>
<evidence type="ECO:0000313" key="2">
    <source>
        <dbReference type="EMBL" id="TCP12003.1"/>
    </source>
</evidence>
<feature type="signal peptide" evidence="1">
    <location>
        <begin position="1"/>
        <end position="26"/>
    </location>
</feature>
<evidence type="ECO:0000256" key="1">
    <source>
        <dbReference type="SAM" id="SignalP"/>
    </source>
</evidence>
<evidence type="ECO:0000313" key="3">
    <source>
        <dbReference type="Proteomes" id="UP000294841"/>
    </source>
</evidence>
<dbReference type="EMBL" id="SLXI01000005">
    <property type="protein sequence ID" value="TCP12003.1"/>
    <property type="molecule type" value="Genomic_DNA"/>
</dbReference>
<sequence>MKYTHFTPTILAIFCASLFSSSIAIATPLSKNIAPYIACNAIGDTRVSGQFGIKGTF</sequence>
<accession>A0A4R2MV38</accession>
<gene>
    <name evidence="2" type="ORF">EV697_105115</name>
</gene>
<reference evidence="2 3" key="1">
    <citation type="submission" date="2019-03" db="EMBL/GenBank/DDBJ databases">
        <title>Genomic Encyclopedia of Type Strains, Phase IV (KMG-IV): sequencing the most valuable type-strain genomes for metagenomic binning, comparative biology and taxonomic classification.</title>
        <authorList>
            <person name="Goeker M."/>
        </authorList>
    </citation>
    <scope>NUCLEOTIDE SEQUENCE [LARGE SCALE GENOMIC DNA]</scope>
    <source>
        <strain evidence="2 3">DSM 28231</strain>
    </source>
</reference>
<keyword evidence="3" id="KW-1185">Reference proteome</keyword>
<dbReference type="RefSeq" id="WP_165906481.1">
    <property type="nucleotide sequence ID" value="NZ_CP016605.1"/>
</dbReference>
<proteinExistence type="predicted"/>
<feature type="chain" id="PRO_5020371831" evidence="1">
    <location>
        <begin position="27"/>
        <end position="57"/>
    </location>
</feature>
<keyword evidence="1" id="KW-0732">Signal</keyword>
<dbReference type="Proteomes" id="UP000294841">
    <property type="component" value="Unassembled WGS sequence"/>
</dbReference>
<protein>
    <submittedName>
        <fullName evidence="2">Uncharacterized protein</fullName>
    </submittedName>
</protein>
<dbReference type="AlphaFoldDB" id="A0A4R2MV38"/>
<organism evidence="2 3">
    <name type="scientific">Bisgaardia hudsonensis</name>
    <dbReference type="NCBI Taxonomy" id="109472"/>
    <lineage>
        <taxon>Bacteria</taxon>
        <taxon>Pseudomonadati</taxon>
        <taxon>Pseudomonadota</taxon>
        <taxon>Gammaproteobacteria</taxon>
        <taxon>Pasteurellales</taxon>
        <taxon>Pasteurellaceae</taxon>
        <taxon>Bisgaardia</taxon>
    </lineage>
</organism>
<comment type="caution">
    <text evidence="2">The sequence shown here is derived from an EMBL/GenBank/DDBJ whole genome shotgun (WGS) entry which is preliminary data.</text>
</comment>